<accession>A0ABX0UGU2</accession>
<dbReference type="Proteomes" id="UP001179181">
    <property type="component" value="Unassembled WGS sequence"/>
</dbReference>
<name>A0ABX0UGU2_9BACT</name>
<dbReference type="RefSeq" id="WP_167268396.1">
    <property type="nucleotide sequence ID" value="NZ_JAASQJ010000001.1"/>
</dbReference>
<protein>
    <submittedName>
        <fullName evidence="1">Uncharacterized protein</fullName>
    </submittedName>
</protein>
<keyword evidence="2" id="KW-1185">Reference proteome</keyword>
<dbReference type="EMBL" id="JAASQJ010000001">
    <property type="protein sequence ID" value="NIJ52233.1"/>
    <property type="molecule type" value="Genomic_DNA"/>
</dbReference>
<proteinExistence type="predicted"/>
<gene>
    <name evidence="1" type="ORF">FHS68_001389</name>
</gene>
<organism evidence="1 2">
    <name type="scientific">Dyadobacter arcticus</name>
    <dbReference type="NCBI Taxonomy" id="1078754"/>
    <lineage>
        <taxon>Bacteria</taxon>
        <taxon>Pseudomonadati</taxon>
        <taxon>Bacteroidota</taxon>
        <taxon>Cytophagia</taxon>
        <taxon>Cytophagales</taxon>
        <taxon>Spirosomataceae</taxon>
        <taxon>Dyadobacter</taxon>
    </lineage>
</organism>
<evidence type="ECO:0000313" key="1">
    <source>
        <dbReference type="EMBL" id="NIJ52233.1"/>
    </source>
</evidence>
<reference evidence="1 2" key="1">
    <citation type="submission" date="2020-03" db="EMBL/GenBank/DDBJ databases">
        <title>Genomic Encyclopedia of Type Strains, Phase IV (KMG-IV): sequencing the most valuable type-strain genomes for metagenomic binning, comparative biology and taxonomic classification.</title>
        <authorList>
            <person name="Goeker M."/>
        </authorList>
    </citation>
    <scope>NUCLEOTIDE SEQUENCE [LARGE SCALE GENOMIC DNA]</scope>
    <source>
        <strain evidence="1 2">DSM 102865</strain>
    </source>
</reference>
<sequence>MTDFYRQRDAQMLTVLAPLTSRKRWPTRCLPTSTMARKTTGSSAASAALISVPEPTARCTPRTIFPVPINLSVYF</sequence>
<evidence type="ECO:0000313" key="2">
    <source>
        <dbReference type="Proteomes" id="UP001179181"/>
    </source>
</evidence>
<comment type="caution">
    <text evidence="1">The sequence shown here is derived from an EMBL/GenBank/DDBJ whole genome shotgun (WGS) entry which is preliminary data.</text>
</comment>